<keyword evidence="2" id="KW-0812">Transmembrane</keyword>
<feature type="transmembrane region" description="Helical" evidence="2">
    <location>
        <begin position="69"/>
        <end position="90"/>
    </location>
</feature>
<keyword evidence="1" id="KW-0679">Respiratory chain</keyword>
<dbReference type="InterPro" id="IPR036927">
    <property type="entry name" value="Cyt_c_oxase-like_su1_sf"/>
</dbReference>
<feature type="transmembrane region" description="Helical" evidence="2">
    <location>
        <begin position="334"/>
        <end position="355"/>
    </location>
</feature>
<proteinExistence type="predicted"/>
<evidence type="ECO:0000256" key="1">
    <source>
        <dbReference type="ARBA" id="ARBA00022660"/>
    </source>
</evidence>
<dbReference type="GO" id="GO:0020037">
    <property type="term" value="F:heme binding"/>
    <property type="evidence" value="ECO:0007669"/>
    <property type="project" value="InterPro"/>
</dbReference>
<feature type="transmembrane region" description="Helical" evidence="2">
    <location>
        <begin position="276"/>
        <end position="298"/>
    </location>
</feature>
<dbReference type="Gene3D" id="1.20.210.10">
    <property type="entry name" value="Cytochrome c oxidase-like, subunit I domain"/>
    <property type="match status" value="1"/>
</dbReference>
<dbReference type="GO" id="GO:0009060">
    <property type="term" value="P:aerobic respiration"/>
    <property type="evidence" value="ECO:0007669"/>
    <property type="project" value="InterPro"/>
</dbReference>
<organism evidence="4 5">
    <name type="scientific">Acetobacter peroxydans</name>
    <dbReference type="NCBI Taxonomy" id="104098"/>
    <lineage>
        <taxon>Bacteria</taxon>
        <taxon>Pseudomonadati</taxon>
        <taxon>Pseudomonadota</taxon>
        <taxon>Alphaproteobacteria</taxon>
        <taxon>Acetobacterales</taxon>
        <taxon>Acetobacteraceae</taxon>
        <taxon>Acetobacter</taxon>
    </lineage>
</organism>
<feature type="transmembrane region" description="Helical" evidence="2">
    <location>
        <begin position="21"/>
        <end position="49"/>
    </location>
</feature>
<dbReference type="SUPFAM" id="SSF81442">
    <property type="entry name" value="Cytochrome c oxidase subunit I-like"/>
    <property type="match status" value="1"/>
</dbReference>
<evidence type="ECO:0000259" key="3">
    <source>
        <dbReference type="PROSITE" id="PS50855"/>
    </source>
</evidence>
<feature type="transmembrane region" description="Helical" evidence="2">
    <location>
        <begin position="177"/>
        <end position="195"/>
    </location>
</feature>
<feature type="transmembrane region" description="Helical" evidence="2">
    <location>
        <begin position="246"/>
        <end position="264"/>
    </location>
</feature>
<dbReference type="Pfam" id="PF00115">
    <property type="entry name" value="COX1"/>
    <property type="match status" value="1"/>
</dbReference>
<keyword evidence="2" id="KW-1133">Transmembrane helix</keyword>
<feature type="transmembrane region" description="Helical" evidence="2">
    <location>
        <begin position="367"/>
        <end position="385"/>
    </location>
</feature>
<dbReference type="PROSITE" id="PS50855">
    <property type="entry name" value="COX1"/>
    <property type="match status" value="1"/>
</dbReference>
<dbReference type="InterPro" id="IPR000883">
    <property type="entry name" value="Cyt_C_Oxase_1"/>
</dbReference>
<dbReference type="InterPro" id="IPR023616">
    <property type="entry name" value="Cyt_c_oxase-like_su1_dom"/>
</dbReference>
<keyword evidence="1" id="KW-0249">Electron transport</keyword>
<protein>
    <recommendedName>
        <fullName evidence="3">Cytochrome oxidase subunit I profile domain-containing protein</fullName>
    </recommendedName>
</protein>
<feature type="transmembrane region" description="Helical" evidence="2">
    <location>
        <begin position="391"/>
        <end position="411"/>
    </location>
</feature>
<dbReference type="AlphaFoldDB" id="A0A4Y3TV74"/>
<evidence type="ECO:0000313" key="4">
    <source>
        <dbReference type="EMBL" id="GEB84880.1"/>
    </source>
</evidence>
<keyword evidence="5" id="KW-1185">Reference proteome</keyword>
<dbReference type="GO" id="GO:0004129">
    <property type="term" value="F:cytochrome-c oxidase activity"/>
    <property type="evidence" value="ECO:0007669"/>
    <property type="project" value="InterPro"/>
</dbReference>
<accession>A0A4Y3TV74</accession>
<dbReference type="Proteomes" id="UP000317730">
    <property type="component" value="Unassembled WGS sequence"/>
</dbReference>
<feature type="domain" description="Cytochrome oxidase subunit I profile" evidence="3">
    <location>
        <begin position="27"/>
        <end position="386"/>
    </location>
</feature>
<keyword evidence="2" id="KW-0472">Membrane</keyword>
<sequence>MTVIHAQNPLAALSGKGRSLLGVEAGLGAAWLALAVIAALVGGGVSVFAGMGSLASGSVWAGLEQAHPALMLLYVVVPAMVCGFGTLWLPGALHRGGMLANAVNLSALGLVTAGMVLTVGAALSGSGAHGGGATAAMLLWCAGTVLACMALLVTIFDSRADSVERRAFSPFVWGEMLSASVLLLAVPVFAAHLVRQGLASVGVLSVSTVVGAESFAGPIGLVVLLAGFGIVFEMSAHIGSFSEKPVALVMAATAGTGLVTWAKADLASGAEQATALRIGAALLAVCTFSAVSLAGLWLAGTWRSRVSPRVPLLWGMGFLVVVSVGWVAQLMHGAGLHSALQLGALYAVCGGFYLWRGQTGGFWYPQRLARLQFVLTAVATVLVFVPGQQALGSALFGLSALCFILAVGLGLRYGALEQTGKVAMAPVRSGRMGRGEGA</sequence>
<evidence type="ECO:0000256" key="2">
    <source>
        <dbReference type="SAM" id="Phobius"/>
    </source>
</evidence>
<reference evidence="4 5" key="1">
    <citation type="submission" date="2019-06" db="EMBL/GenBank/DDBJ databases">
        <title>Whole genome shotgun sequence of Acetobacter peroxydans NBRC 13755.</title>
        <authorList>
            <person name="Hosoyama A."/>
            <person name="Uohara A."/>
            <person name="Ohji S."/>
            <person name="Ichikawa N."/>
        </authorList>
    </citation>
    <scope>NUCLEOTIDE SEQUENCE [LARGE SCALE GENOMIC DNA]</scope>
    <source>
        <strain evidence="4 5">NBRC 13755</strain>
    </source>
</reference>
<evidence type="ECO:0000313" key="5">
    <source>
        <dbReference type="Proteomes" id="UP000317730"/>
    </source>
</evidence>
<name>A0A4Y3TV74_9PROT</name>
<feature type="transmembrane region" description="Helical" evidence="2">
    <location>
        <begin position="102"/>
        <end position="123"/>
    </location>
</feature>
<feature type="transmembrane region" description="Helical" evidence="2">
    <location>
        <begin position="310"/>
        <end position="328"/>
    </location>
</feature>
<comment type="caution">
    <text evidence="4">The sequence shown here is derived from an EMBL/GenBank/DDBJ whole genome shotgun (WGS) entry which is preliminary data.</text>
</comment>
<dbReference type="OrthoDB" id="7225906at2"/>
<keyword evidence="1" id="KW-0813">Transport</keyword>
<dbReference type="GO" id="GO:0016020">
    <property type="term" value="C:membrane"/>
    <property type="evidence" value="ECO:0007669"/>
    <property type="project" value="InterPro"/>
</dbReference>
<dbReference type="EMBL" id="BJMV01000002">
    <property type="protein sequence ID" value="GEB84880.1"/>
    <property type="molecule type" value="Genomic_DNA"/>
</dbReference>
<gene>
    <name evidence="4" type="ORF">APE01nite_06770</name>
</gene>
<feature type="transmembrane region" description="Helical" evidence="2">
    <location>
        <begin position="215"/>
        <end position="234"/>
    </location>
</feature>
<dbReference type="RefSeq" id="WP_141374802.1">
    <property type="nucleotide sequence ID" value="NZ_BAPL01000030.1"/>
</dbReference>
<feature type="transmembrane region" description="Helical" evidence="2">
    <location>
        <begin position="135"/>
        <end position="156"/>
    </location>
</feature>